<dbReference type="SMART" id="SM00487">
    <property type="entry name" value="DEXDc"/>
    <property type="match status" value="1"/>
</dbReference>
<dbReference type="SMART" id="SM00490">
    <property type="entry name" value="HELICc"/>
    <property type="match status" value="1"/>
</dbReference>
<dbReference type="KEGG" id="tpx:Turpa_1152"/>
<keyword evidence="4" id="KW-0067">ATP-binding</keyword>
<dbReference type="Gene3D" id="1.20.120.1080">
    <property type="match status" value="1"/>
</dbReference>
<dbReference type="PROSITE" id="PS51192">
    <property type="entry name" value="HELICASE_ATP_BIND_1"/>
    <property type="match status" value="1"/>
</dbReference>
<evidence type="ECO:0000313" key="9">
    <source>
        <dbReference type="Proteomes" id="UP000006048"/>
    </source>
</evidence>
<feature type="domain" description="Helicase C-terminal" evidence="7">
    <location>
        <begin position="217"/>
        <end position="382"/>
    </location>
</feature>
<evidence type="ECO:0000256" key="5">
    <source>
        <dbReference type="SAM" id="MobiDB-lite"/>
    </source>
</evidence>
<dbReference type="InterPro" id="IPR007502">
    <property type="entry name" value="Helicase-assoc_dom"/>
</dbReference>
<evidence type="ECO:0000256" key="2">
    <source>
        <dbReference type="ARBA" id="ARBA00022801"/>
    </source>
</evidence>
<dbReference type="Pfam" id="PF08482">
    <property type="entry name" value="HrpB_C"/>
    <property type="match status" value="1"/>
</dbReference>
<dbReference type="FunFam" id="3.40.50.300:FF:002125">
    <property type="entry name" value="ATP-dependent helicase HrpB"/>
    <property type="match status" value="1"/>
</dbReference>
<dbReference type="SUPFAM" id="SSF52540">
    <property type="entry name" value="P-loop containing nucleoside triphosphate hydrolases"/>
    <property type="match status" value="1"/>
</dbReference>
<dbReference type="OrthoDB" id="9808833at2"/>
<dbReference type="GO" id="GO:0003676">
    <property type="term" value="F:nucleic acid binding"/>
    <property type="evidence" value="ECO:0007669"/>
    <property type="project" value="InterPro"/>
</dbReference>
<accession>I4B3E3</accession>
<keyword evidence="3 8" id="KW-0347">Helicase</keyword>
<dbReference type="Gene3D" id="3.40.50.300">
    <property type="entry name" value="P-loop containing nucleotide triphosphate hydrolases"/>
    <property type="match status" value="2"/>
</dbReference>
<dbReference type="InterPro" id="IPR011545">
    <property type="entry name" value="DEAD/DEAH_box_helicase_dom"/>
</dbReference>
<dbReference type="InterPro" id="IPR013689">
    <property type="entry name" value="RNA_helicase_ATP-dep_HrpB_C"/>
</dbReference>
<keyword evidence="1" id="KW-0547">Nucleotide-binding</keyword>
<dbReference type="InterPro" id="IPR049614">
    <property type="entry name" value="HrpB_DEXH"/>
</dbReference>
<evidence type="ECO:0000259" key="7">
    <source>
        <dbReference type="PROSITE" id="PS51194"/>
    </source>
</evidence>
<sequence length="831" mass="90770">MAALPVASALPGLKAALNSSPAAILTADTGSGKTTWLPLQLLHEPWLTGKKIIMLEPRRVAARAAASRLAHHLGEKTGKTVGYSVRFDSQVSAATRLEVVTEGILARRIVNDPELEGVGLVIFDEFHERHVETDLALALTLESQKVFRDDLRILVMSATIDTTAIAGFLGKAFGSEENPTHIPIVASAGTNYPVEVKYHNEQLDSGNRAMAHACARKAIEVHAKHEGDFLLFLPGTAEIFAATEFIEDRSLKNTVVLPLYGELTAQEQDRVLEPPKPNERRIIVATPIAESSLTLEGLTVVIDSGLVRQPALDPGTGLSYLETVPITQDSAVQRAGRAGRLGPGTCYRMYTEADFRRRPKTRAPEILRTDLAEASLRTLAFGSPLKSLMLPDMPSTAMLAQAERLLSDLGLIDRAGKLTTLGKSASALPLHPRLATMLAASPSEDTALLAAMLSERDAMRVTGAMATDLEIRFQSLQRFIETGEVPAGADRRGLEAIARVFKQLRHSGPWGQSVANALLFAYPDRVAMRRDQGSFLMRNGRGVYTEKGDWLAESEFIVAVDVSGAEKNAKLRLGLSVSREQVMEHFAAAIEKRNEIREVAGKPRAYEQACLGAIVLVEKETALPEGFAEKLVLQKLREGDFWGFLGDESRSLIARIELMRSFGADLPESSPELLQGTLDLWLAPFIAGARTLADVSDNKIAEALLARLSYQQQKLLEDNLPARLVVPSGSAHRIRYEDGKAIVAVRIQEVFGLATQPMLAGGKLAVTFELLSPGRQPIAVTKNLPELWKSTYADIRKEMRGQYPKHFWPEDPLSMQGTTGTKKAFDRKNSL</sequence>
<dbReference type="PANTHER" id="PTHR43519:SF1">
    <property type="entry name" value="ATP-DEPENDENT RNA HELICASE HRPB"/>
    <property type="match status" value="1"/>
</dbReference>
<proteinExistence type="predicted"/>
<dbReference type="InterPro" id="IPR001650">
    <property type="entry name" value="Helicase_C-like"/>
</dbReference>
<dbReference type="SMART" id="SM00847">
    <property type="entry name" value="HA2"/>
    <property type="match status" value="1"/>
</dbReference>
<organism evidence="8 9">
    <name type="scientific">Turneriella parva (strain ATCC BAA-1111 / DSM 21527 / NCTC 11395 / H)</name>
    <name type="common">Leptospira parva</name>
    <dbReference type="NCBI Taxonomy" id="869212"/>
    <lineage>
        <taxon>Bacteria</taxon>
        <taxon>Pseudomonadati</taxon>
        <taxon>Spirochaetota</taxon>
        <taxon>Spirochaetia</taxon>
        <taxon>Leptospirales</taxon>
        <taxon>Leptospiraceae</taxon>
        <taxon>Turneriella</taxon>
    </lineage>
</organism>
<evidence type="ECO:0000256" key="4">
    <source>
        <dbReference type="ARBA" id="ARBA00022840"/>
    </source>
</evidence>
<evidence type="ECO:0000259" key="6">
    <source>
        <dbReference type="PROSITE" id="PS51192"/>
    </source>
</evidence>
<dbReference type="AlphaFoldDB" id="I4B3E3"/>
<dbReference type="EMBL" id="CP002959">
    <property type="protein sequence ID" value="AFM11800.1"/>
    <property type="molecule type" value="Genomic_DNA"/>
</dbReference>
<dbReference type="GO" id="GO:0005524">
    <property type="term" value="F:ATP binding"/>
    <property type="evidence" value="ECO:0007669"/>
    <property type="project" value="UniProtKB-KW"/>
</dbReference>
<dbReference type="InterPro" id="IPR027417">
    <property type="entry name" value="P-loop_NTPase"/>
</dbReference>
<evidence type="ECO:0000256" key="3">
    <source>
        <dbReference type="ARBA" id="ARBA00022806"/>
    </source>
</evidence>
<dbReference type="NCBIfam" id="TIGR01970">
    <property type="entry name" value="DEAH_box_HrpB"/>
    <property type="match status" value="1"/>
</dbReference>
<dbReference type="STRING" id="869212.Turpa_1152"/>
<name>I4B3E3_TURPD</name>
<protein>
    <submittedName>
        <fullName evidence="8">ATP-dependent helicase HrpB</fullName>
    </submittedName>
</protein>
<dbReference type="PROSITE" id="PS51194">
    <property type="entry name" value="HELICASE_CTER"/>
    <property type="match status" value="1"/>
</dbReference>
<evidence type="ECO:0000313" key="8">
    <source>
        <dbReference type="EMBL" id="AFM11800.1"/>
    </source>
</evidence>
<dbReference type="PIRSF" id="PIRSF005496">
    <property type="entry name" value="ATP_hel_hrpB"/>
    <property type="match status" value="1"/>
</dbReference>
<dbReference type="Proteomes" id="UP000006048">
    <property type="component" value="Chromosome"/>
</dbReference>
<dbReference type="InterPro" id="IPR014001">
    <property type="entry name" value="Helicase_ATP-bd"/>
</dbReference>
<evidence type="ECO:0000256" key="1">
    <source>
        <dbReference type="ARBA" id="ARBA00022741"/>
    </source>
</evidence>
<keyword evidence="2" id="KW-0378">Hydrolase</keyword>
<dbReference type="InterPro" id="IPR010225">
    <property type="entry name" value="HrpB"/>
</dbReference>
<gene>
    <name evidence="8" type="ordered locus">Turpa_1152</name>
</gene>
<dbReference type="GO" id="GO:0004386">
    <property type="term" value="F:helicase activity"/>
    <property type="evidence" value="ECO:0007669"/>
    <property type="project" value="UniProtKB-KW"/>
</dbReference>
<keyword evidence="9" id="KW-1185">Reference proteome</keyword>
<dbReference type="CDD" id="cd17990">
    <property type="entry name" value="DEXHc_HrpB"/>
    <property type="match status" value="1"/>
</dbReference>
<dbReference type="CDD" id="cd18791">
    <property type="entry name" value="SF2_C_RHA"/>
    <property type="match status" value="1"/>
</dbReference>
<reference evidence="8 9" key="1">
    <citation type="submission" date="2012-06" db="EMBL/GenBank/DDBJ databases">
        <title>The complete chromosome of genome of Turneriella parva DSM 21527.</title>
        <authorList>
            <consortium name="US DOE Joint Genome Institute (JGI-PGF)"/>
            <person name="Lucas S."/>
            <person name="Han J."/>
            <person name="Lapidus A."/>
            <person name="Bruce D."/>
            <person name="Goodwin L."/>
            <person name="Pitluck S."/>
            <person name="Peters L."/>
            <person name="Kyrpides N."/>
            <person name="Mavromatis K."/>
            <person name="Ivanova N."/>
            <person name="Mikhailova N."/>
            <person name="Chertkov O."/>
            <person name="Detter J.C."/>
            <person name="Tapia R."/>
            <person name="Han C."/>
            <person name="Land M."/>
            <person name="Hauser L."/>
            <person name="Markowitz V."/>
            <person name="Cheng J.-F."/>
            <person name="Hugenholtz P."/>
            <person name="Woyke T."/>
            <person name="Wu D."/>
            <person name="Gronow S."/>
            <person name="Wellnitz S."/>
            <person name="Brambilla E."/>
            <person name="Klenk H.-P."/>
            <person name="Eisen J.A."/>
        </authorList>
    </citation>
    <scope>NUCLEOTIDE SEQUENCE [LARGE SCALE GENOMIC DNA]</scope>
    <source>
        <strain evidence="9">ATCC BAA-1111 / DSM 21527 / NCTC 11395 / H</strain>
    </source>
</reference>
<feature type="region of interest" description="Disordered" evidence="5">
    <location>
        <begin position="810"/>
        <end position="831"/>
    </location>
</feature>
<dbReference type="PANTHER" id="PTHR43519">
    <property type="entry name" value="ATP-DEPENDENT RNA HELICASE HRPB"/>
    <property type="match status" value="1"/>
</dbReference>
<dbReference type="PATRIC" id="fig|869212.3.peg.1136"/>
<dbReference type="GO" id="GO:0016787">
    <property type="term" value="F:hydrolase activity"/>
    <property type="evidence" value="ECO:0007669"/>
    <property type="project" value="UniProtKB-KW"/>
</dbReference>
<dbReference type="HOGENOM" id="CLU_001832_5_6_12"/>
<feature type="domain" description="Helicase ATP-binding" evidence="6">
    <location>
        <begin position="14"/>
        <end position="161"/>
    </location>
</feature>
<dbReference type="Pfam" id="PF00271">
    <property type="entry name" value="Helicase_C"/>
    <property type="match status" value="1"/>
</dbReference>
<dbReference type="RefSeq" id="WP_014802316.1">
    <property type="nucleotide sequence ID" value="NC_018020.1"/>
</dbReference>
<dbReference type="Pfam" id="PF00270">
    <property type="entry name" value="DEAD"/>
    <property type="match status" value="1"/>
</dbReference>